<gene>
    <name evidence="1" type="ORF">HRJ53_08480</name>
</gene>
<name>A0A7V8SWK8_9BACT</name>
<evidence type="ECO:0000313" key="2">
    <source>
        <dbReference type="Proteomes" id="UP000567293"/>
    </source>
</evidence>
<protein>
    <recommendedName>
        <fullName evidence="3">Oligoendopeptidase F</fullName>
    </recommendedName>
</protein>
<evidence type="ECO:0000313" key="1">
    <source>
        <dbReference type="EMBL" id="MBA0085018.1"/>
    </source>
</evidence>
<reference evidence="1" key="1">
    <citation type="submission" date="2020-06" db="EMBL/GenBank/DDBJ databases">
        <title>Legume-microbial interactions unlock mineral nutrients during tropical forest succession.</title>
        <authorList>
            <person name="Epihov D.Z."/>
        </authorList>
    </citation>
    <scope>NUCLEOTIDE SEQUENCE [LARGE SCALE GENOMIC DNA]</scope>
    <source>
        <strain evidence="1">Pan2503</strain>
    </source>
</reference>
<dbReference type="SUPFAM" id="SSF55486">
    <property type="entry name" value="Metalloproteases ('zincins'), catalytic domain"/>
    <property type="match status" value="1"/>
</dbReference>
<comment type="caution">
    <text evidence="1">The sequence shown here is derived from an EMBL/GenBank/DDBJ whole genome shotgun (WGS) entry which is preliminary data.</text>
</comment>
<feature type="non-terminal residue" evidence="1">
    <location>
        <position position="1"/>
    </location>
</feature>
<proteinExistence type="predicted"/>
<accession>A0A7V8SWK8</accession>
<sequence length="397" mass="45140">SLSFEDGKINRVSALDMLHETSDAARRKAVFFAFVPLWQAINGNNEPDSPYRRMIAGSAAEAAKNGSEIDNAARDVGIDPAEVERWLVQILDAWRESSGDAMIEPWDFRFQAGEADRMLGTYIPRESLQPINQRYYRDLGADLEQMGTLYDLSPRPEKAALAYTEFVTHGRMVNGIWRPTVARVSAPYERGGLFVLNELVHENGHVVNITAIRNRPAFVDWPSDLFAEAFADVPSWSTYEPVWQRRYLGHEAPEQLSLRALYSVVVLDVAWSLFELRMFRAPLTDPNALWTEITSRYLHIVPHPELSWWAVRVQLADLPGYMVNYGLGAILTAEMRQHTSEALGAFDTGDSRWYGWLSEQLLRYGSERDTRTLMQNFLGRPASPQALLEQIHRLKPG</sequence>
<dbReference type="Gene3D" id="1.10.1370.30">
    <property type="match status" value="1"/>
</dbReference>
<dbReference type="EMBL" id="JACDQQ010000821">
    <property type="protein sequence ID" value="MBA0085018.1"/>
    <property type="molecule type" value="Genomic_DNA"/>
</dbReference>
<organism evidence="1 2">
    <name type="scientific">Candidatus Acidiferrum panamense</name>
    <dbReference type="NCBI Taxonomy" id="2741543"/>
    <lineage>
        <taxon>Bacteria</taxon>
        <taxon>Pseudomonadati</taxon>
        <taxon>Acidobacteriota</taxon>
        <taxon>Terriglobia</taxon>
        <taxon>Candidatus Acidiferrales</taxon>
        <taxon>Candidatus Acidiferrum</taxon>
    </lineage>
</organism>
<feature type="non-terminal residue" evidence="1">
    <location>
        <position position="397"/>
    </location>
</feature>
<evidence type="ECO:0008006" key="3">
    <source>
        <dbReference type="Google" id="ProtNLM"/>
    </source>
</evidence>
<dbReference type="AlphaFoldDB" id="A0A7V8SWK8"/>
<keyword evidence="2" id="KW-1185">Reference proteome</keyword>
<dbReference type="Proteomes" id="UP000567293">
    <property type="component" value="Unassembled WGS sequence"/>
</dbReference>